<organism evidence="1">
    <name type="scientific">marine metagenome</name>
    <dbReference type="NCBI Taxonomy" id="408172"/>
    <lineage>
        <taxon>unclassified sequences</taxon>
        <taxon>metagenomes</taxon>
        <taxon>ecological metagenomes</taxon>
    </lineage>
</organism>
<name>A0A382Q487_9ZZZZ</name>
<sequence>MEEVLSLREEKEITTECKTCVFAEYEEVSNERLSQTGCLLKRLDKLEKNGAQILHVKDNEGDR</sequence>
<feature type="non-terminal residue" evidence="1">
    <location>
        <position position="63"/>
    </location>
</feature>
<evidence type="ECO:0000313" key="1">
    <source>
        <dbReference type="EMBL" id="SVC80423.1"/>
    </source>
</evidence>
<proteinExistence type="predicted"/>
<accession>A0A382Q487</accession>
<gene>
    <name evidence="1" type="ORF">METZ01_LOCUS333277</name>
</gene>
<dbReference type="AlphaFoldDB" id="A0A382Q487"/>
<protein>
    <submittedName>
        <fullName evidence="1">Uncharacterized protein</fullName>
    </submittedName>
</protein>
<reference evidence="1" key="1">
    <citation type="submission" date="2018-05" db="EMBL/GenBank/DDBJ databases">
        <authorList>
            <person name="Lanie J.A."/>
            <person name="Ng W.-L."/>
            <person name="Kazmierczak K.M."/>
            <person name="Andrzejewski T.M."/>
            <person name="Davidsen T.M."/>
            <person name="Wayne K.J."/>
            <person name="Tettelin H."/>
            <person name="Glass J.I."/>
            <person name="Rusch D."/>
            <person name="Podicherti R."/>
            <person name="Tsui H.-C.T."/>
            <person name="Winkler M.E."/>
        </authorList>
    </citation>
    <scope>NUCLEOTIDE SEQUENCE</scope>
</reference>
<dbReference type="EMBL" id="UINC01111883">
    <property type="protein sequence ID" value="SVC80423.1"/>
    <property type="molecule type" value="Genomic_DNA"/>
</dbReference>